<protein>
    <recommendedName>
        <fullName evidence="3">DUF3892 domain-containing protein</fullName>
    </recommendedName>
</protein>
<evidence type="ECO:0000313" key="1">
    <source>
        <dbReference type="EMBL" id="MBP3965056.1"/>
    </source>
</evidence>
<evidence type="ECO:0000313" key="2">
    <source>
        <dbReference type="Proteomes" id="UP000673394"/>
    </source>
</evidence>
<reference evidence="1 2" key="1">
    <citation type="submission" date="2021-04" db="EMBL/GenBank/DDBJ databases">
        <title>Paenibacillus sp. DLE-14 whole genome sequence.</title>
        <authorList>
            <person name="Ham Y.J."/>
        </authorList>
    </citation>
    <scope>NUCLEOTIDE SEQUENCE [LARGE SCALE GENOMIC DNA]</scope>
    <source>
        <strain evidence="1 2">DLE-14</strain>
    </source>
</reference>
<organism evidence="1 2">
    <name type="scientific">Paenibacillus lignilyticus</name>
    <dbReference type="NCBI Taxonomy" id="1172615"/>
    <lineage>
        <taxon>Bacteria</taxon>
        <taxon>Bacillati</taxon>
        <taxon>Bacillota</taxon>
        <taxon>Bacilli</taxon>
        <taxon>Bacillales</taxon>
        <taxon>Paenibacillaceae</taxon>
        <taxon>Paenibacillus</taxon>
    </lineage>
</organism>
<sequence>MARFLIKHAVGGRTFVDSDANPQIQYELKAQDKGGSLITAHLPAEMAKEMAELLKWKQELNVFIFDDLDDGRQQKTWFYTGDGDVHYNKAERILRIRSSHDIHYLPSNYPE</sequence>
<dbReference type="RefSeq" id="WP_210661205.1">
    <property type="nucleotide sequence ID" value="NZ_JAGKSP010000009.1"/>
</dbReference>
<name>A0ABS5CGV1_9BACL</name>
<proteinExistence type="predicted"/>
<accession>A0ABS5CGV1</accession>
<evidence type="ECO:0008006" key="3">
    <source>
        <dbReference type="Google" id="ProtNLM"/>
    </source>
</evidence>
<dbReference type="EMBL" id="JAGKSP010000009">
    <property type="protein sequence ID" value="MBP3965056.1"/>
    <property type="molecule type" value="Genomic_DNA"/>
</dbReference>
<dbReference type="Proteomes" id="UP000673394">
    <property type="component" value="Unassembled WGS sequence"/>
</dbReference>
<keyword evidence="2" id="KW-1185">Reference proteome</keyword>
<comment type="caution">
    <text evidence="1">The sequence shown here is derived from an EMBL/GenBank/DDBJ whole genome shotgun (WGS) entry which is preliminary data.</text>
</comment>
<gene>
    <name evidence="1" type="ORF">I8J30_20220</name>
</gene>